<dbReference type="Pfam" id="PF08264">
    <property type="entry name" value="Anticodon_1"/>
    <property type="match status" value="1"/>
</dbReference>
<feature type="domain" description="Aminoacyl-tRNA synthetase class Ia" evidence="13">
    <location>
        <begin position="29"/>
        <end position="576"/>
    </location>
</feature>
<dbReference type="EC" id="6.1.1.9" evidence="12"/>
<feature type="binding site" evidence="12">
    <location>
        <position position="539"/>
    </location>
    <ligand>
        <name>ATP</name>
        <dbReference type="ChEBI" id="CHEBI:30616"/>
    </ligand>
</feature>
<comment type="catalytic activity">
    <reaction evidence="10 12">
        <text>tRNA(Val) + L-valine + ATP = L-valyl-tRNA(Val) + AMP + diphosphate</text>
        <dbReference type="Rhea" id="RHEA:10704"/>
        <dbReference type="Rhea" id="RHEA-COMP:9672"/>
        <dbReference type="Rhea" id="RHEA-COMP:9708"/>
        <dbReference type="ChEBI" id="CHEBI:30616"/>
        <dbReference type="ChEBI" id="CHEBI:33019"/>
        <dbReference type="ChEBI" id="CHEBI:57762"/>
        <dbReference type="ChEBI" id="CHEBI:78442"/>
        <dbReference type="ChEBI" id="CHEBI:78537"/>
        <dbReference type="ChEBI" id="CHEBI:456215"/>
        <dbReference type="EC" id="6.1.1.9"/>
    </reaction>
</comment>
<dbReference type="EMBL" id="CP159373">
    <property type="protein sequence ID" value="XCN72490.1"/>
    <property type="molecule type" value="Genomic_DNA"/>
</dbReference>
<comment type="domain">
    <text evidence="12">The C-terminal coiled-coil domain is crucial for aminoacylation activity.</text>
</comment>
<keyword evidence="3 12" id="KW-0963">Cytoplasm</keyword>
<dbReference type="SUPFAM" id="SSF47323">
    <property type="entry name" value="Anticodon-binding domain of a subclass of class I aminoacyl-tRNA synthetases"/>
    <property type="match status" value="1"/>
</dbReference>
<dbReference type="CDD" id="cd00817">
    <property type="entry name" value="ValRS_core"/>
    <property type="match status" value="1"/>
</dbReference>
<dbReference type="FunFam" id="1.10.287.380:FF:000001">
    <property type="entry name" value="Valine--tRNA ligase"/>
    <property type="match status" value="1"/>
</dbReference>
<dbReference type="FunFam" id="1.10.730.10:FF:000014">
    <property type="entry name" value="Valine--tRNA ligase"/>
    <property type="match status" value="1"/>
</dbReference>
<dbReference type="PANTHER" id="PTHR11946:SF93">
    <property type="entry name" value="VALINE--TRNA LIGASE, CHLOROPLASTIC_MITOCHONDRIAL 2"/>
    <property type="match status" value="1"/>
</dbReference>
<dbReference type="InterPro" id="IPR009080">
    <property type="entry name" value="tRNAsynth_Ia_anticodon-bd"/>
</dbReference>
<gene>
    <name evidence="12" type="primary">valS</name>
    <name evidence="16" type="ORF">Q3M24_19705</name>
</gene>
<dbReference type="InterPro" id="IPR013155">
    <property type="entry name" value="M/V/L/I-tRNA-synth_anticd-bd"/>
</dbReference>
<dbReference type="InterPro" id="IPR037118">
    <property type="entry name" value="Val-tRNA_synth_C_sf"/>
</dbReference>
<keyword evidence="9 12" id="KW-0030">Aminoacyl-tRNA synthetase</keyword>
<dbReference type="InterPro" id="IPR002303">
    <property type="entry name" value="Valyl-tRNA_ligase"/>
</dbReference>
<dbReference type="Gene3D" id="3.40.50.620">
    <property type="entry name" value="HUPs"/>
    <property type="match status" value="2"/>
</dbReference>
<dbReference type="Gene3D" id="1.10.287.380">
    <property type="entry name" value="Valyl-tRNA synthetase, C-terminal domain"/>
    <property type="match status" value="1"/>
</dbReference>
<organism evidence="16">
    <name type="scientific">Candidatus Electrothrix aestuarii</name>
    <dbReference type="NCBI Taxonomy" id="3062594"/>
    <lineage>
        <taxon>Bacteria</taxon>
        <taxon>Pseudomonadati</taxon>
        <taxon>Thermodesulfobacteriota</taxon>
        <taxon>Desulfobulbia</taxon>
        <taxon>Desulfobulbales</taxon>
        <taxon>Desulfobulbaceae</taxon>
        <taxon>Candidatus Electrothrix</taxon>
    </lineage>
</organism>
<dbReference type="InterPro" id="IPR019499">
    <property type="entry name" value="Val-tRNA_synth_tRNA-bd"/>
</dbReference>
<dbReference type="FunFam" id="3.90.740.10:FF:000005">
    <property type="entry name" value="Valine--tRNA ligase, mitochondrial"/>
    <property type="match status" value="1"/>
</dbReference>
<evidence type="ECO:0000256" key="4">
    <source>
        <dbReference type="ARBA" id="ARBA00022598"/>
    </source>
</evidence>
<keyword evidence="7 12" id="KW-0648">Protein biosynthesis</keyword>
<dbReference type="InterPro" id="IPR009008">
    <property type="entry name" value="Val/Leu/Ile-tRNA-synth_edit"/>
</dbReference>
<evidence type="ECO:0000256" key="3">
    <source>
        <dbReference type="ARBA" id="ARBA00022490"/>
    </source>
</evidence>
<keyword evidence="8 12" id="KW-0175">Coiled coil</keyword>
<dbReference type="Gene3D" id="1.10.730.10">
    <property type="entry name" value="Isoleucyl-tRNA Synthetase, Domain 1"/>
    <property type="match status" value="1"/>
</dbReference>
<comment type="subcellular location">
    <subcellularLocation>
        <location evidence="1 12">Cytoplasm</location>
    </subcellularLocation>
</comment>
<evidence type="ECO:0000256" key="2">
    <source>
        <dbReference type="ARBA" id="ARBA00011245"/>
    </source>
</evidence>
<keyword evidence="6 12" id="KW-0067">ATP-binding</keyword>
<dbReference type="NCBIfam" id="TIGR00422">
    <property type="entry name" value="valS"/>
    <property type="match status" value="1"/>
</dbReference>
<dbReference type="PROSITE" id="PS00178">
    <property type="entry name" value="AA_TRNA_LIGASE_I"/>
    <property type="match status" value="1"/>
</dbReference>
<dbReference type="PRINTS" id="PR00986">
    <property type="entry name" value="TRNASYNTHVAL"/>
</dbReference>
<dbReference type="SUPFAM" id="SSF52374">
    <property type="entry name" value="Nucleotidylyl transferase"/>
    <property type="match status" value="1"/>
</dbReference>
<keyword evidence="4 12" id="KW-0436">Ligase</keyword>
<dbReference type="InterPro" id="IPR002300">
    <property type="entry name" value="aa-tRNA-synth_Ia"/>
</dbReference>
<dbReference type="Gene3D" id="3.90.740.10">
    <property type="entry name" value="Valyl/Leucyl/Isoleucyl-tRNA synthetase, editing domain"/>
    <property type="match status" value="1"/>
</dbReference>
<evidence type="ECO:0000256" key="7">
    <source>
        <dbReference type="ARBA" id="ARBA00022917"/>
    </source>
</evidence>
<comment type="subunit">
    <text evidence="2 12">Monomer.</text>
</comment>
<dbReference type="CDD" id="cd07962">
    <property type="entry name" value="Anticodon_Ia_Val"/>
    <property type="match status" value="1"/>
</dbReference>
<feature type="coiled-coil region" evidence="12">
    <location>
        <begin position="827"/>
        <end position="896"/>
    </location>
</feature>
<name>A0AAU8LTV7_9BACT</name>
<dbReference type="GO" id="GO:0006438">
    <property type="term" value="P:valyl-tRNA aminoacylation"/>
    <property type="evidence" value="ECO:0007669"/>
    <property type="project" value="UniProtKB-UniRule"/>
</dbReference>
<proteinExistence type="inferred from homology"/>
<dbReference type="FunFam" id="3.40.50.620:FF:000098">
    <property type="entry name" value="Valine--tRNA ligase"/>
    <property type="match status" value="1"/>
</dbReference>
<dbReference type="GO" id="GO:0005524">
    <property type="term" value="F:ATP binding"/>
    <property type="evidence" value="ECO:0007669"/>
    <property type="project" value="UniProtKB-UniRule"/>
</dbReference>
<evidence type="ECO:0000313" key="16">
    <source>
        <dbReference type="EMBL" id="XCN72490.1"/>
    </source>
</evidence>
<evidence type="ECO:0000256" key="11">
    <source>
        <dbReference type="ARBA" id="ARBA00060830"/>
    </source>
</evidence>
<dbReference type="SUPFAM" id="SSF50677">
    <property type="entry name" value="ValRS/IleRS/LeuRS editing domain"/>
    <property type="match status" value="1"/>
</dbReference>
<dbReference type="GO" id="GO:0002161">
    <property type="term" value="F:aminoacyl-tRNA deacylase activity"/>
    <property type="evidence" value="ECO:0007669"/>
    <property type="project" value="InterPro"/>
</dbReference>
<reference evidence="16" key="1">
    <citation type="journal article" date="2024" name="Syst. Appl. Microbiol.">
        <title>First single-strain enrichments of Electrothrix cable bacteria, description of E. aestuarii sp. nov. and E. rattekaaiensis sp. nov., and proposal of a cable bacteria taxonomy following the rules of the SeqCode.</title>
        <authorList>
            <person name="Plum-Jensen L.E."/>
            <person name="Schramm A."/>
            <person name="Marshall I.P.G."/>
        </authorList>
    </citation>
    <scope>NUCLEOTIDE SEQUENCE</scope>
    <source>
        <strain evidence="16">Rat1</strain>
    </source>
</reference>
<evidence type="ECO:0000259" key="13">
    <source>
        <dbReference type="Pfam" id="PF00133"/>
    </source>
</evidence>
<dbReference type="Pfam" id="PF10458">
    <property type="entry name" value="Val_tRNA-synt_C"/>
    <property type="match status" value="1"/>
</dbReference>
<dbReference type="GO" id="GO:0004832">
    <property type="term" value="F:valine-tRNA ligase activity"/>
    <property type="evidence" value="ECO:0007669"/>
    <property type="project" value="UniProtKB-UniRule"/>
</dbReference>
<feature type="short sequence motif" description="'HIGH' region" evidence="12">
    <location>
        <begin position="57"/>
        <end position="67"/>
    </location>
</feature>
<evidence type="ECO:0000256" key="5">
    <source>
        <dbReference type="ARBA" id="ARBA00022741"/>
    </source>
</evidence>
<evidence type="ECO:0000256" key="8">
    <source>
        <dbReference type="ARBA" id="ARBA00023054"/>
    </source>
</evidence>
<dbReference type="InterPro" id="IPR014729">
    <property type="entry name" value="Rossmann-like_a/b/a_fold"/>
</dbReference>
<feature type="domain" description="Valyl-tRNA synthetase tRNA-binding arm" evidence="15">
    <location>
        <begin position="829"/>
        <end position="888"/>
    </location>
</feature>
<feature type="short sequence motif" description="'KMSKS' region" evidence="12">
    <location>
        <begin position="536"/>
        <end position="540"/>
    </location>
</feature>
<comment type="domain">
    <text evidence="12">ValRS has two distinct active sites: one for aminoacylation and one for editing. The misactivated threonine is translocated from the active site to the editing site.</text>
</comment>
<evidence type="ECO:0000256" key="12">
    <source>
        <dbReference type="HAMAP-Rule" id="MF_02004"/>
    </source>
</evidence>
<dbReference type="InterPro" id="IPR001412">
    <property type="entry name" value="aa-tRNA-synth_I_CS"/>
</dbReference>
<reference evidence="16" key="2">
    <citation type="submission" date="2024-06" db="EMBL/GenBank/DDBJ databases">
        <authorList>
            <person name="Plum-Jensen L.E."/>
            <person name="Schramm A."/>
            <person name="Marshall I.P.G."/>
        </authorList>
    </citation>
    <scope>NUCLEOTIDE SEQUENCE</scope>
    <source>
        <strain evidence="16">Rat1</strain>
    </source>
</reference>
<dbReference type="InterPro" id="IPR033705">
    <property type="entry name" value="Anticodon_Ia_Val"/>
</dbReference>
<accession>A0AAU8LTV7</accession>
<keyword evidence="5 12" id="KW-0547">Nucleotide-binding</keyword>
<dbReference type="PANTHER" id="PTHR11946">
    <property type="entry name" value="VALYL-TRNA SYNTHETASES"/>
    <property type="match status" value="1"/>
</dbReference>
<comment type="function">
    <text evidence="12">Catalyzes the attachment of valine to tRNA(Val). As ValRS can inadvertently accommodate and process structurally similar amino acids such as threonine, to avoid such errors, it has a 'posttransfer' editing activity that hydrolyzes mischarged Thr-tRNA(Val) in a tRNA-dependent manner.</text>
</comment>
<dbReference type="KEGG" id="eaj:Q3M24_19705"/>
<dbReference type="AlphaFoldDB" id="A0AAU8LTV7"/>
<dbReference type="SUPFAM" id="SSF46589">
    <property type="entry name" value="tRNA-binding arm"/>
    <property type="match status" value="1"/>
</dbReference>
<dbReference type="HAMAP" id="MF_02004">
    <property type="entry name" value="Val_tRNA_synth_type1"/>
    <property type="match status" value="1"/>
</dbReference>
<dbReference type="Pfam" id="PF00133">
    <property type="entry name" value="tRNA-synt_1"/>
    <property type="match status" value="1"/>
</dbReference>
<dbReference type="GO" id="GO:0005829">
    <property type="term" value="C:cytosol"/>
    <property type="evidence" value="ECO:0007669"/>
    <property type="project" value="TreeGrafter"/>
</dbReference>
<dbReference type="NCBIfam" id="NF004349">
    <property type="entry name" value="PRK05729.1"/>
    <property type="match status" value="1"/>
</dbReference>
<evidence type="ECO:0000256" key="10">
    <source>
        <dbReference type="ARBA" id="ARBA00047552"/>
    </source>
</evidence>
<protein>
    <recommendedName>
        <fullName evidence="12">Valine--tRNA ligase</fullName>
        <ecNumber evidence="12">6.1.1.9</ecNumber>
    </recommendedName>
    <alternativeName>
        <fullName evidence="12">Valyl-tRNA synthetase</fullName>
        <shortName evidence="12">ValRS</shortName>
    </alternativeName>
</protein>
<evidence type="ECO:0000259" key="14">
    <source>
        <dbReference type="Pfam" id="PF08264"/>
    </source>
</evidence>
<comment type="similarity">
    <text evidence="11 12">Belongs to the class-I aminoacyl-tRNA synthetase family. ValS type 1 subfamily.</text>
</comment>
<evidence type="ECO:0000256" key="1">
    <source>
        <dbReference type="ARBA" id="ARBA00004496"/>
    </source>
</evidence>
<evidence type="ECO:0000256" key="6">
    <source>
        <dbReference type="ARBA" id="ARBA00022840"/>
    </source>
</evidence>
<dbReference type="FunFam" id="3.40.50.620:FF:000032">
    <property type="entry name" value="Valine--tRNA ligase"/>
    <property type="match status" value="1"/>
</dbReference>
<evidence type="ECO:0000256" key="9">
    <source>
        <dbReference type="ARBA" id="ARBA00023146"/>
    </source>
</evidence>
<dbReference type="InterPro" id="IPR010978">
    <property type="entry name" value="tRNA-bd_arm"/>
</dbReference>
<feature type="domain" description="Methionyl/Valyl/Leucyl/Isoleucyl-tRNA synthetase anticodon-binding" evidence="14">
    <location>
        <begin position="623"/>
        <end position="768"/>
    </location>
</feature>
<evidence type="ECO:0000259" key="15">
    <source>
        <dbReference type="Pfam" id="PF10458"/>
    </source>
</evidence>
<sequence length="897" mass="102979">MTENNTSEHTSGKYDLPKAYEFEEVEQRWYKYWLEHKTFSAQMEEGKDAFSIVIPPPNVTGVLHIGHALNNTLQDLLTRYHRMKGDNTLWVPGTDHAGIATQNVVERQLATEKKTRHDLGRDKFIERVWQWKTDKGGTIINQLKRMGASCDWDRERFTMDEGLSKAVREVFVRLYDEGLIYKGDYIVNWCPRCHTALADDEVEHDPTKGKLYHLRYPYADGSGSVVIATTRPETMLGDTAVAVHPDDERYAGLQEIGIHLPIVDRTIPVVLDHHVQREFGTGALKVTPAHDRDDYEIGLRHDLERIKIMDDHGIMNEQAGKYAGMDRFACREQIIKDLDEMGFLDKIEDYDHAVGKCYRCATVVEPTTSKQWFVSVRPLADKAVAAVREERIKLYPDTWYNTFYSWMDNIRDWCISRQIWWGHRIPAWTCKECGKLMVALETPDACLICGSSDLEQETDVLDTWFSSALWPFSTLGWPEQTKELATFYPTSVLITSFDILFFWVARMMMMGLHFMDEVPFHDVYLHALVRDKHGKKMSKSTGNVIDPLDMIAQYGTDAFRFTLTAFAAQGREIKMDEERIDGYRRFINKLWNAARFAQMHIKDCEPGIVAAAEKPTELALPHRWILSRTDATIRDVRKALDGYDFNLIASAIYQFTWHEFCDWYVEWIKADLFSDDATKRDQARGVLLCVLENILKMLHPICPFVTEEIWSQLPGERGTIMLEAFPETNEAWQDAEADQSMQLLMDVISATRTIRSEADVHPSAKVHASILCADAGKRDILDAFSDSLCSMTRSESLTIMETGTVPDDAGHILTETGVEVFVPLKDLIDVEAELDKLARDRKKIEQELKRVQGKLGNEKFLNNAPDDVVEKERGKLEELEIRLAKNEESSERMEKLG</sequence>